<dbReference type="PANTHER" id="PTHR15454">
    <property type="entry name" value="NISCHARIN RELATED"/>
    <property type="match status" value="1"/>
</dbReference>
<accession>A0A8C4NDK2</accession>
<dbReference type="PANTHER" id="PTHR15454:SF35">
    <property type="entry name" value="NISCHARIN"/>
    <property type="match status" value="1"/>
</dbReference>
<dbReference type="Gene3D" id="3.30.1520.10">
    <property type="entry name" value="Phox-like domain"/>
    <property type="match status" value="1"/>
</dbReference>
<dbReference type="GO" id="GO:0035091">
    <property type="term" value="F:phosphatidylinositol binding"/>
    <property type="evidence" value="ECO:0007669"/>
    <property type="project" value="InterPro"/>
</dbReference>
<organism evidence="4 5">
    <name type="scientific">Eptatretus burgeri</name>
    <name type="common">Inshore hagfish</name>
    <dbReference type="NCBI Taxonomy" id="7764"/>
    <lineage>
        <taxon>Eukaryota</taxon>
        <taxon>Metazoa</taxon>
        <taxon>Chordata</taxon>
        <taxon>Craniata</taxon>
        <taxon>Vertebrata</taxon>
        <taxon>Cyclostomata</taxon>
        <taxon>Myxini</taxon>
        <taxon>Myxiniformes</taxon>
        <taxon>Myxinidae</taxon>
        <taxon>Eptatretinae</taxon>
        <taxon>Eptatretus</taxon>
    </lineage>
</organism>
<evidence type="ECO:0000259" key="3">
    <source>
        <dbReference type="PROSITE" id="PS50195"/>
    </source>
</evidence>
<keyword evidence="1" id="KW-0433">Leucine-rich repeat</keyword>
<keyword evidence="2" id="KW-0677">Repeat</keyword>
<dbReference type="SMART" id="SM00312">
    <property type="entry name" value="PX"/>
    <property type="match status" value="1"/>
</dbReference>
<evidence type="ECO:0000256" key="1">
    <source>
        <dbReference type="ARBA" id="ARBA00022614"/>
    </source>
</evidence>
<dbReference type="InterPro" id="IPR025875">
    <property type="entry name" value="Leu-rich_rpt_4"/>
</dbReference>
<evidence type="ECO:0000313" key="5">
    <source>
        <dbReference type="Proteomes" id="UP000694388"/>
    </source>
</evidence>
<dbReference type="PROSITE" id="PS50195">
    <property type="entry name" value="PX"/>
    <property type="match status" value="1"/>
</dbReference>
<reference evidence="4" key="2">
    <citation type="submission" date="2025-09" db="UniProtKB">
        <authorList>
            <consortium name="Ensembl"/>
        </authorList>
    </citation>
    <scope>IDENTIFICATION</scope>
</reference>
<dbReference type="Ensembl" id="ENSEBUT00000005733.1">
    <property type="protein sequence ID" value="ENSEBUP00000005295.1"/>
    <property type="gene ID" value="ENSEBUG00000003604.1"/>
</dbReference>
<name>A0A8C4NDK2_EPTBU</name>
<dbReference type="Proteomes" id="UP000694388">
    <property type="component" value="Unplaced"/>
</dbReference>
<dbReference type="InterPro" id="IPR001611">
    <property type="entry name" value="Leu-rich_rpt"/>
</dbReference>
<dbReference type="PROSITE" id="PS51450">
    <property type="entry name" value="LRR"/>
    <property type="match status" value="2"/>
</dbReference>
<dbReference type="FunFam" id="3.30.1520.10:FF:000020">
    <property type="entry name" value="nischarin isoform X1"/>
    <property type="match status" value="1"/>
</dbReference>
<dbReference type="InterPro" id="IPR001683">
    <property type="entry name" value="PX_dom"/>
</dbReference>
<dbReference type="SUPFAM" id="SSF64268">
    <property type="entry name" value="PX domain"/>
    <property type="match status" value="1"/>
</dbReference>
<protein>
    <recommendedName>
        <fullName evidence="3">PX domain-containing protein</fullName>
    </recommendedName>
</protein>
<keyword evidence="5" id="KW-1185">Reference proteome</keyword>
<dbReference type="InterPro" id="IPR036871">
    <property type="entry name" value="PX_dom_sf"/>
</dbReference>
<dbReference type="Gene3D" id="3.80.10.10">
    <property type="entry name" value="Ribonuclease Inhibitor"/>
    <property type="match status" value="1"/>
</dbReference>
<dbReference type="InterPro" id="IPR032675">
    <property type="entry name" value="LRR_dom_sf"/>
</dbReference>
<reference evidence="4" key="1">
    <citation type="submission" date="2025-08" db="UniProtKB">
        <authorList>
            <consortium name="Ensembl"/>
        </authorList>
    </citation>
    <scope>IDENTIFICATION</scope>
</reference>
<evidence type="ECO:0000256" key="2">
    <source>
        <dbReference type="ARBA" id="ARBA00022737"/>
    </source>
</evidence>
<feature type="domain" description="PX" evidence="3">
    <location>
        <begin position="59"/>
        <end position="170"/>
    </location>
</feature>
<dbReference type="AlphaFoldDB" id="A0A8C4NDK2"/>
<proteinExistence type="predicted"/>
<evidence type="ECO:0000313" key="4">
    <source>
        <dbReference type="Ensembl" id="ENSEBUP00000005295.1"/>
    </source>
</evidence>
<dbReference type="GO" id="GO:0005737">
    <property type="term" value="C:cytoplasm"/>
    <property type="evidence" value="ECO:0007669"/>
    <property type="project" value="TreeGrafter"/>
</dbReference>
<sequence length="470" mass="52225">MPRCVEAQNDPFHVREMLTVEVFQGHSFGTLSVPVDGASGRERKKTFNMERLLQTPQEEEEEESRGVSVVGSELLDSYTVYIIEVTSGRHQWTVKHRYSDFRELHDKLAIKQQTLKELLPPKTVMGKNAPAVVARRAQQLQVYLRGILGQQGTCCSAPVADFLLMHVYDLVGVTTYLAEYLFNKGEEMLEKDEEVSFSPLQLHAIAWHLRRGPLPYGVTSQSDLGNILDFACRLKYLKVEGTLGTLGSSNIEDCRLPFDLSIFKALQQLKVSDCDIAGISGLEMCKGTLTSVSMHHCTSTIQDVLFREVAVLGDWEVQGTAVNPEDKRPGPAARVPPWSELTMLDLSDNSISYIDTTLKLTPKLQHLDLRNNNIKSIENLQIADVQQLGQLPCLEQLLLEGNPVCSTSDYRTRLLAAFGERACEVLLDQTLPSSKELDTAAVLWAIQISQDNKHKGNAKADGATKQPGGC</sequence>
<dbReference type="GeneTree" id="ENSGT00940000156494"/>
<dbReference type="SUPFAM" id="SSF52058">
    <property type="entry name" value="L domain-like"/>
    <property type="match status" value="1"/>
</dbReference>
<dbReference type="Pfam" id="PF12799">
    <property type="entry name" value="LRR_4"/>
    <property type="match status" value="1"/>
</dbReference>
<dbReference type="Pfam" id="PF00787">
    <property type="entry name" value="PX"/>
    <property type="match status" value="1"/>
</dbReference>